<feature type="compositionally biased region" description="Low complexity" evidence="1">
    <location>
        <begin position="79"/>
        <end position="102"/>
    </location>
</feature>
<dbReference type="GO" id="GO:0004556">
    <property type="term" value="F:alpha-amylase activity"/>
    <property type="evidence" value="ECO:0007669"/>
    <property type="project" value="TreeGrafter"/>
</dbReference>
<dbReference type="AlphaFoldDB" id="A0AA37UWW1"/>
<dbReference type="InterPro" id="IPR017853">
    <property type="entry name" value="GH"/>
</dbReference>
<dbReference type="SUPFAM" id="SSF51445">
    <property type="entry name" value="(Trans)glycosidases"/>
    <property type="match status" value="1"/>
</dbReference>
<dbReference type="RefSeq" id="WP_431310128.1">
    <property type="nucleotide sequence ID" value="NZ_BSUM01000001.1"/>
</dbReference>
<gene>
    <name evidence="3" type="ORF">GCM10025875_09890</name>
</gene>
<feature type="domain" description="Glycosyl hydrolase family 13 catalytic" evidence="2">
    <location>
        <begin position="32"/>
        <end position="72"/>
    </location>
</feature>
<organism evidence="3 4">
    <name type="scientific">Litorihabitans aurantiacus</name>
    <dbReference type="NCBI Taxonomy" id="1930061"/>
    <lineage>
        <taxon>Bacteria</taxon>
        <taxon>Bacillati</taxon>
        <taxon>Actinomycetota</taxon>
        <taxon>Actinomycetes</taxon>
        <taxon>Micrococcales</taxon>
        <taxon>Beutenbergiaceae</taxon>
        <taxon>Litorihabitans</taxon>
    </lineage>
</organism>
<dbReference type="PANTHER" id="PTHR10357:SF179">
    <property type="entry name" value="NEUTRAL AND BASIC AMINO ACID TRANSPORT PROTEIN RBAT"/>
    <property type="match status" value="1"/>
</dbReference>
<evidence type="ECO:0000313" key="3">
    <source>
        <dbReference type="EMBL" id="GMA30997.1"/>
    </source>
</evidence>
<dbReference type="GO" id="GO:0009313">
    <property type="term" value="P:oligosaccharide catabolic process"/>
    <property type="evidence" value="ECO:0007669"/>
    <property type="project" value="TreeGrafter"/>
</dbReference>
<dbReference type="Gene3D" id="3.20.20.80">
    <property type="entry name" value="Glycosidases"/>
    <property type="match status" value="1"/>
</dbReference>
<reference evidence="3" key="1">
    <citation type="journal article" date="2014" name="Int. J. Syst. Evol. Microbiol.">
        <title>Complete genome sequence of Corynebacterium casei LMG S-19264T (=DSM 44701T), isolated from a smear-ripened cheese.</title>
        <authorList>
            <consortium name="US DOE Joint Genome Institute (JGI-PGF)"/>
            <person name="Walter F."/>
            <person name="Albersmeier A."/>
            <person name="Kalinowski J."/>
            <person name="Ruckert C."/>
        </authorList>
    </citation>
    <scope>NUCLEOTIDE SEQUENCE</scope>
    <source>
        <strain evidence="3">NBRC 112290</strain>
    </source>
</reference>
<comment type="caution">
    <text evidence="3">The sequence shown here is derived from an EMBL/GenBank/DDBJ whole genome shotgun (WGS) entry which is preliminary data.</text>
</comment>
<accession>A0AA37UWW1</accession>
<dbReference type="EMBL" id="BSUM01000001">
    <property type="protein sequence ID" value="GMA30997.1"/>
    <property type="molecule type" value="Genomic_DNA"/>
</dbReference>
<keyword evidence="4" id="KW-1185">Reference proteome</keyword>
<sequence length="102" mass="11047">MSASVQDICTTHPVSVPRTEGLQWWHTAVIYQIYPRSFADSDGDGLGDLPGITARLGHLARLGVDALWLSPSTPRRRPTTATTSPTTATSTRSSAPSRTRTR</sequence>
<name>A0AA37UWW1_9MICO</name>
<evidence type="ECO:0000313" key="4">
    <source>
        <dbReference type="Proteomes" id="UP001157161"/>
    </source>
</evidence>
<feature type="region of interest" description="Disordered" evidence="1">
    <location>
        <begin position="70"/>
        <end position="102"/>
    </location>
</feature>
<evidence type="ECO:0000259" key="2">
    <source>
        <dbReference type="Pfam" id="PF00128"/>
    </source>
</evidence>
<dbReference type="Proteomes" id="UP001157161">
    <property type="component" value="Unassembled WGS sequence"/>
</dbReference>
<proteinExistence type="predicted"/>
<dbReference type="InterPro" id="IPR006047">
    <property type="entry name" value="GH13_cat_dom"/>
</dbReference>
<dbReference type="Pfam" id="PF00128">
    <property type="entry name" value="Alpha-amylase"/>
    <property type="match status" value="1"/>
</dbReference>
<reference evidence="3" key="2">
    <citation type="submission" date="2023-02" db="EMBL/GenBank/DDBJ databases">
        <authorList>
            <person name="Sun Q."/>
            <person name="Mori K."/>
        </authorList>
    </citation>
    <scope>NUCLEOTIDE SEQUENCE</scope>
    <source>
        <strain evidence="3">NBRC 112290</strain>
    </source>
</reference>
<dbReference type="PANTHER" id="PTHR10357">
    <property type="entry name" value="ALPHA-AMYLASE FAMILY MEMBER"/>
    <property type="match status" value="1"/>
</dbReference>
<protein>
    <recommendedName>
        <fullName evidence="2">Glycosyl hydrolase family 13 catalytic domain-containing protein</fullName>
    </recommendedName>
</protein>
<evidence type="ECO:0000256" key="1">
    <source>
        <dbReference type="SAM" id="MobiDB-lite"/>
    </source>
</evidence>